<sequence length="345" mass="39579">MKNDLNNKLYWTLQLVAWTTYSAFNAIIGVFVYKSKPLFALTTLIAGAFMLLLSHIYRDIIKRYKWVSLPIYKTVGRVLLSIFLIAAIGQLMNFALMVLFKIYRIEEFSIPILAISVVQMSIVMMLWSLIYFSIHYVQRYKAEEINRWRMEALLKEAELATLKAQINPHFIFNCLNNIRSLVVEDQEKARTGITQLSDMLRYSFQHSQVEKVLLEKEVEVVKSFLQLESIHLEERLAHSLSVQPETLGYPIPPMVIQLLVENAIKHGISKLPKGGYINIDIKERSGIIIIEVENSGQLKENKTPGIGLKNLRDRLRISYSDAASFTLVNKDETCVLATVKIPAQQ</sequence>
<organism evidence="3 4">
    <name type="scientific">Williamwhitmania taraxaci</name>
    <dbReference type="NCBI Taxonomy" id="1640674"/>
    <lineage>
        <taxon>Bacteria</taxon>
        <taxon>Pseudomonadati</taxon>
        <taxon>Bacteroidota</taxon>
        <taxon>Bacteroidia</taxon>
        <taxon>Bacteroidales</taxon>
        <taxon>Williamwhitmaniaceae</taxon>
        <taxon>Williamwhitmania</taxon>
    </lineage>
</organism>
<dbReference type="GO" id="GO:0016020">
    <property type="term" value="C:membrane"/>
    <property type="evidence" value="ECO:0007669"/>
    <property type="project" value="InterPro"/>
</dbReference>
<dbReference type="Proteomes" id="UP000199452">
    <property type="component" value="Unassembled WGS sequence"/>
</dbReference>
<keyword evidence="3" id="KW-0418">Kinase</keyword>
<accession>A0A1G6KJG4</accession>
<dbReference type="PANTHER" id="PTHR34220:SF7">
    <property type="entry name" value="SENSOR HISTIDINE KINASE YPDA"/>
    <property type="match status" value="1"/>
</dbReference>
<dbReference type="RefSeq" id="WP_092437806.1">
    <property type="nucleotide sequence ID" value="NZ_FMYP01000025.1"/>
</dbReference>
<feature type="transmembrane region" description="Helical" evidence="1">
    <location>
        <begin position="78"/>
        <end position="102"/>
    </location>
</feature>
<dbReference type="GO" id="GO:0000155">
    <property type="term" value="F:phosphorelay sensor kinase activity"/>
    <property type="evidence" value="ECO:0007669"/>
    <property type="project" value="InterPro"/>
</dbReference>
<keyword evidence="1" id="KW-0472">Membrane</keyword>
<gene>
    <name evidence="3" type="ORF">SAMN05216323_102523</name>
</gene>
<evidence type="ECO:0000259" key="2">
    <source>
        <dbReference type="Pfam" id="PF06580"/>
    </source>
</evidence>
<name>A0A1G6KJG4_9BACT</name>
<feature type="domain" description="Signal transduction histidine kinase internal region" evidence="2">
    <location>
        <begin position="157"/>
        <end position="236"/>
    </location>
</feature>
<dbReference type="Gene3D" id="3.30.565.10">
    <property type="entry name" value="Histidine kinase-like ATPase, C-terminal domain"/>
    <property type="match status" value="1"/>
</dbReference>
<feature type="transmembrane region" description="Helical" evidence="1">
    <location>
        <begin position="108"/>
        <end position="132"/>
    </location>
</feature>
<reference evidence="3 4" key="1">
    <citation type="submission" date="2016-09" db="EMBL/GenBank/DDBJ databases">
        <authorList>
            <person name="Capua I."/>
            <person name="De Benedictis P."/>
            <person name="Joannis T."/>
            <person name="Lombin L.H."/>
            <person name="Cattoli G."/>
        </authorList>
    </citation>
    <scope>NUCLEOTIDE SEQUENCE [LARGE SCALE GENOMIC DNA]</scope>
    <source>
        <strain evidence="3 4">A7P-90m</strain>
    </source>
</reference>
<keyword evidence="4" id="KW-1185">Reference proteome</keyword>
<feature type="transmembrane region" description="Helical" evidence="1">
    <location>
        <begin position="38"/>
        <end position="57"/>
    </location>
</feature>
<dbReference type="InterPro" id="IPR036890">
    <property type="entry name" value="HATPase_C_sf"/>
</dbReference>
<keyword evidence="1" id="KW-1133">Transmembrane helix</keyword>
<dbReference type="AlphaFoldDB" id="A0A1G6KJG4"/>
<evidence type="ECO:0000313" key="4">
    <source>
        <dbReference type="Proteomes" id="UP000199452"/>
    </source>
</evidence>
<dbReference type="STRING" id="1640674.SAMN05216323_102523"/>
<keyword evidence="1" id="KW-0812">Transmembrane</keyword>
<evidence type="ECO:0000313" key="3">
    <source>
        <dbReference type="EMBL" id="SDC30941.1"/>
    </source>
</evidence>
<proteinExistence type="predicted"/>
<dbReference type="InterPro" id="IPR050640">
    <property type="entry name" value="Bact_2-comp_sensor_kinase"/>
</dbReference>
<dbReference type="EMBL" id="FMYP01000025">
    <property type="protein sequence ID" value="SDC30941.1"/>
    <property type="molecule type" value="Genomic_DNA"/>
</dbReference>
<feature type="transmembrane region" description="Helical" evidence="1">
    <location>
        <begin position="12"/>
        <end position="32"/>
    </location>
</feature>
<dbReference type="Pfam" id="PF06580">
    <property type="entry name" value="His_kinase"/>
    <property type="match status" value="1"/>
</dbReference>
<dbReference type="SUPFAM" id="SSF55874">
    <property type="entry name" value="ATPase domain of HSP90 chaperone/DNA topoisomerase II/histidine kinase"/>
    <property type="match status" value="1"/>
</dbReference>
<evidence type="ECO:0000256" key="1">
    <source>
        <dbReference type="SAM" id="Phobius"/>
    </source>
</evidence>
<dbReference type="OrthoDB" id="9809908at2"/>
<protein>
    <submittedName>
        <fullName evidence="3">Histidine kinase</fullName>
    </submittedName>
</protein>
<dbReference type="PANTHER" id="PTHR34220">
    <property type="entry name" value="SENSOR HISTIDINE KINASE YPDA"/>
    <property type="match status" value="1"/>
</dbReference>
<keyword evidence="3" id="KW-0808">Transferase</keyword>
<dbReference type="InterPro" id="IPR010559">
    <property type="entry name" value="Sig_transdc_His_kin_internal"/>
</dbReference>